<dbReference type="Pfam" id="PF19272">
    <property type="entry name" value="ASMase_C"/>
    <property type="match status" value="1"/>
</dbReference>
<name>A0AA38HP20_9CUCU</name>
<dbReference type="PANTHER" id="PTHR10340:SF29">
    <property type="entry name" value="SPHINGOMYELIN PHOSPHODIESTERASE"/>
    <property type="match status" value="1"/>
</dbReference>
<keyword evidence="3" id="KW-0964">Secreted</keyword>
<dbReference type="PIRSF" id="PIRSF000948">
    <property type="entry name" value="Sphingomy_PDE"/>
    <property type="match status" value="1"/>
</dbReference>
<dbReference type="GO" id="GO:0046513">
    <property type="term" value="P:ceramide biosynthetic process"/>
    <property type="evidence" value="ECO:0007669"/>
    <property type="project" value="UniProtKB-ARBA"/>
</dbReference>
<dbReference type="GO" id="GO:0016020">
    <property type="term" value="C:membrane"/>
    <property type="evidence" value="ECO:0007669"/>
    <property type="project" value="GOC"/>
</dbReference>
<feature type="binding site" evidence="13">
    <location>
        <position position="257"/>
    </location>
    <ligand>
        <name>Zn(2+)</name>
        <dbReference type="ChEBI" id="CHEBI:29105"/>
        <label>2</label>
    </ligand>
</feature>
<sequence>MHVLPFLVIALSISTIFATHPLQDLPGIISNEVDFVRLGKSPHKLASLVKQVLKIGDKKLADDVLCQTCDLVFSQILAYRRVGASKDSMVDFFNKLCRVFTDWGPVACAGYINIEIDTALYIMDNRKELAASRICGIYFQSKGCVDPNANPWTVPIPAKLRHTHRHEHRHHASAAPLKILHLTDFHYDPLYEPGSNAACDLPLCCQKGNGPAPTPASEAGFWGDYHVCDIPWHSVTNFTAYLTNLNETYDLVYYTGDIISHRSWATNKDDNTKALKKLFQHFKDTFDNTTVFAILGNHEPHPTDFWSERNVTAAISTQWMFDLVASEWARWLPNSTVSDIKTGGYYTVLVRPKFRIIALNSNVCFVSNLWLIYDDHDPYGQLNWLTATLTKAEKNGEIVHILSHIPPGELLCNQRWSNQFRQIVQRFAPIIAAQFNGHTHLDELRLFRDVNTTKVINVAFNAGSFTTFVGFNPNYRTYDVDPATYRVLDYDHYTYNLTKANLDRKNPPQWFKLYSFKSDYGLKNTSNEALGDLVARMGKNKTLAQQYFRFQGRDSAPHVKPGCDDLCMKKLVCGITAVETLEMLRCQQMTKTHHKQ</sequence>
<feature type="disulfide bond" evidence="14">
    <location>
        <begin position="97"/>
        <end position="108"/>
    </location>
</feature>
<feature type="binding site" evidence="13">
    <location>
        <position position="438"/>
    </location>
    <ligand>
        <name>Zn(2+)</name>
        <dbReference type="ChEBI" id="CHEBI:29105"/>
        <label>2</label>
    </ligand>
</feature>
<dbReference type="InterPro" id="IPR004843">
    <property type="entry name" value="Calcineurin-like_PHP"/>
</dbReference>
<proteinExistence type="inferred from homology"/>
<feature type="binding site" evidence="13">
    <location>
        <position position="404"/>
    </location>
    <ligand>
        <name>Zn(2+)</name>
        <dbReference type="ChEBI" id="CHEBI:29105"/>
        <label>2</label>
    </ligand>
</feature>
<feature type="binding site" evidence="13">
    <location>
        <position position="440"/>
    </location>
    <ligand>
        <name>Zn(2+)</name>
        <dbReference type="ChEBI" id="CHEBI:29105"/>
        <label>1</label>
    </ligand>
</feature>
<keyword evidence="4 13" id="KW-0479">Metal-binding</keyword>
<evidence type="ECO:0000256" key="6">
    <source>
        <dbReference type="ARBA" id="ARBA00022801"/>
    </source>
</evidence>
<evidence type="ECO:0000256" key="4">
    <source>
        <dbReference type="ARBA" id="ARBA00022723"/>
    </source>
</evidence>
<dbReference type="SUPFAM" id="SSF47862">
    <property type="entry name" value="Saposin"/>
    <property type="match status" value="1"/>
</dbReference>
<dbReference type="PANTHER" id="PTHR10340">
    <property type="entry name" value="SPHINGOMYELIN PHOSPHODIESTERASE"/>
    <property type="match status" value="1"/>
</dbReference>
<keyword evidence="7 13" id="KW-0862">Zinc</keyword>
<organism evidence="17 18">
    <name type="scientific">Zophobas morio</name>
    <dbReference type="NCBI Taxonomy" id="2755281"/>
    <lineage>
        <taxon>Eukaryota</taxon>
        <taxon>Metazoa</taxon>
        <taxon>Ecdysozoa</taxon>
        <taxon>Arthropoda</taxon>
        <taxon>Hexapoda</taxon>
        <taxon>Insecta</taxon>
        <taxon>Pterygota</taxon>
        <taxon>Neoptera</taxon>
        <taxon>Endopterygota</taxon>
        <taxon>Coleoptera</taxon>
        <taxon>Polyphaga</taxon>
        <taxon>Cucujiformia</taxon>
        <taxon>Tenebrionidae</taxon>
        <taxon>Zophobas</taxon>
    </lineage>
</organism>
<feature type="disulfide bond" evidence="14">
    <location>
        <begin position="563"/>
        <end position="567"/>
    </location>
</feature>
<feature type="disulfide bond" evidence="14">
    <location>
        <begin position="205"/>
        <end position="228"/>
    </location>
</feature>
<comment type="subcellular location">
    <subcellularLocation>
        <location evidence="1">Secreted</location>
    </subcellularLocation>
</comment>
<feature type="disulfide bond" evidence="14">
    <location>
        <begin position="199"/>
        <end position="204"/>
    </location>
</feature>
<evidence type="ECO:0000256" key="15">
    <source>
        <dbReference type="SAM" id="SignalP"/>
    </source>
</evidence>
<dbReference type="Gene3D" id="3.60.21.10">
    <property type="match status" value="1"/>
</dbReference>
<dbReference type="GO" id="GO:0005764">
    <property type="term" value="C:lysosome"/>
    <property type="evidence" value="ECO:0007669"/>
    <property type="project" value="TreeGrafter"/>
</dbReference>
<keyword evidence="18" id="KW-1185">Reference proteome</keyword>
<evidence type="ECO:0000259" key="16">
    <source>
        <dbReference type="PROSITE" id="PS50015"/>
    </source>
</evidence>
<dbReference type="CDD" id="cd00842">
    <property type="entry name" value="MPP_ASMase"/>
    <property type="match status" value="1"/>
</dbReference>
<evidence type="ECO:0000256" key="12">
    <source>
        <dbReference type="PIRNR" id="PIRNR000948"/>
    </source>
</evidence>
<feature type="binding site" evidence="13">
    <location>
        <position position="184"/>
    </location>
    <ligand>
        <name>Zn(2+)</name>
        <dbReference type="ChEBI" id="CHEBI:29105"/>
        <label>1</label>
    </ligand>
</feature>
<dbReference type="SUPFAM" id="SSF56300">
    <property type="entry name" value="Metallo-dependent phosphatases"/>
    <property type="match status" value="1"/>
</dbReference>
<dbReference type="PROSITE" id="PS50015">
    <property type="entry name" value="SAP_B"/>
    <property type="match status" value="1"/>
</dbReference>
<dbReference type="GO" id="GO:0006685">
    <property type="term" value="P:sphingomyelin catabolic process"/>
    <property type="evidence" value="ECO:0007669"/>
    <property type="project" value="UniProtKB-UniRule"/>
</dbReference>
<evidence type="ECO:0000256" key="1">
    <source>
        <dbReference type="ARBA" id="ARBA00004613"/>
    </source>
</evidence>
<feature type="domain" description="Saposin B-type" evidence="16">
    <location>
        <begin position="62"/>
        <end position="148"/>
    </location>
</feature>
<dbReference type="GO" id="GO:0061750">
    <property type="term" value="F:acid sphingomyelin phosphodiesterase activity"/>
    <property type="evidence" value="ECO:0007669"/>
    <property type="project" value="TreeGrafter"/>
</dbReference>
<evidence type="ECO:0000313" key="17">
    <source>
        <dbReference type="EMBL" id="KAJ3641155.1"/>
    </source>
</evidence>
<dbReference type="InterPro" id="IPR008139">
    <property type="entry name" value="SaposinB_dom"/>
</dbReference>
<dbReference type="EMBL" id="JALNTZ010000009">
    <property type="protein sequence ID" value="KAJ3641155.1"/>
    <property type="molecule type" value="Genomic_DNA"/>
</dbReference>
<comment type="caution">
    <text evidence="17">The sequence shown here is derived from an EMBL/GenBank/DDBJ whole genome shotgun (WGS) entry which is preliminary data.</text>
</comment>
<dbReference type="GO" id="GO:0046872">
    <property type="term" value="F:metal ion binding"/>
    <property type="evidence" value="ECO:0007669"/>
    <property type="project" value="UniProtKB-KW"/>
</dbReference>
<gene>
    <name evidence="17" type="ORF">Zmor_027672</name>
</gene>
<dbReference type="AlphaFoldDB" id="A0AA38HP20"/>
<dbReference type="EC" id="3.1.4.12" evidence="12"/>
<dbReference type="InterPro" id="IPR029052">
    <property type="entry name" value="Metallo-depent_PP-like"/>
</dbReference>
<reference evidence="17" key="1">
    <citation type="journal article" date="2023" name="G3 (Bethesda)">
        <title>Whole genome assemblies of Zophobas morio and Tenebrio molitor.</title>
        <authorList>
            <person name="Kaur S."/>
            <person name="Stinson S.A."/>
            <person name="diCenzo G.C."/>
        </authorList>
    </citation>
    <scope>NUCLEOTIDE SEQUENCE</scope>
    <source>
        <strain evidence="17">QUZm001</strain>
    </source>
</reference>
<evidence type="ECO:0000256" key="7">
    <source>
        <dbReference type="ARBA" id="ARBA00022833"/>
    </source>
</evidence>
<feature type="binding site" evidence="13">
    <location>
        <position position="257"/>
    </location>
    <ligand>
        <name>Zn(2+)</name>
        <dbReference type="ChEBI" id="CHEBI:29105"/>
        <label>1</label>
    </ligand>
</feature>
<dbReference type="InterPro" id="IPR041805">
    <property type="entry name" value="ASMase/PPN1_MPP"/>
</dbReference>
<evidence type="ECO:0000256" key="11">
    <source>
        <dbReference type="ARBA" id="ARBA00047268"/>
    </source>
</evidence>
<dbReference type="InterPro" id="IPR011160">
    <property type="entry name" value="Sphingomy_PDE"/>
</dbReference>
<evidence type="ECO:0000256" key="8">
    <source>
        <dbReference type="ARBA" id="ARBA00023157"/>
    </source>
</evidence>
<keyword evidence="5 15" id="KW-0732">Signal</keyword>
<evidence type="ECO:0000256" key="5">
    <source>
        <dbReference type="ARBA" id="ARBA00022729"/>
    </source>
</evidence>
<evidence type="ECO:0000256" key="14">
    <source>
        <dbReference type="PIRSR" id="PIRSR000948-2"/>
    </source>
</evidence>
<comment type="cofactor">
    <cofactor evidence="13">
        <name>Zn(2+)</name>
        <dbReference type="ChEBI" id="CHEBI:29105"/>
    </cofactor>
    <text evidence="13">Binds 2 Zn(2+) ions per subunit.</text>
</comment>
<comment type="function">
    <text evidence="12">Converts sphingomyelin to ceramide.</text>
</comment>
<keyword evidence="10 12" id="KW-0326">Glycosidase</keyword>
<evidence type="ECO:0000256" key="2">
    <source>
        <dbReference type="ARBA" id="ARBA00008234"/>
    </source>
</evidence>
<evidence type="ECO:0000256" key="3">
    <source>
        <dbReference type="ARBA" id="ARBA00022525"/>
    </source>
</evidence>
<feature type="disulfide bond" evidence="14">
    <location>
        <begin position="364"/>
        <end position="412"/>
    </location>
</feature>
<dbReference type="GO" id="GO:0005615">
    <property type="term" value="C:extracellular space"/>
    <property type="evidence" value="ECO:0007669"/>
    <property type="project" value="TreeGrafter"/>
</dbReference>
<comment type="catalytic activity">
    <reaction evidence="11">
        <text>a sphingomyelin + H2O = phosphocholine + an N-acylsphing-4-enine + H(+)</text>
        <dbReference type="Rhea" id="RHEA:19253"/>
        <dbReference type="ChEBI" id="CHEBI:15377"/>
        <dbReference type="ChEBI" id="CHEBI:15378"/>
        <dbReference type="ChEBI" id="CHEBI:17636"/>
        <dbReference type="ChEBI" id="CHEBI:52639"/>
        <dbReference type="ChEBI" id="CHEBI:295975"/>
        <dbReference type="EC" id="3.1.4.12"/>
    </reaction>
    <physiologicalReaction direction="left-to-right" evidence="11">
        <dbReference type="Rhea" id="RHEA:19254"/>
    </physiologicalReaction>
</comment>
<evidence type="ECO:0000256" key="10">
    <source>
        <dbReference type="ARBA" id="ARBA00023295"/>
    </source>
</evidence>
<dbReference type="InterPro" id="IPR045473">
    <property type="entry name" value="ASM_C"/>
</dbReference>
<evidence type="ECO:0000313" key="18">
    <source>
        <dbReference type="Proteomes" id="UP001168821"/>
    </source>
</evidence>
<dbReference type="InterPro" id="IPR011001">
    <property type="entry name" value="Saposin-like"/>
</dbReference>
<dbReference type="Pfam" id="PF00149">
    <property type="entry name" value="Metallophos"/>
    <property type="match status" value="1"/>
</dbReference>
<feature type="binding site" evidence="13">
    <location>
        <position position="186"/>
    </location>
    <ligand>
        <name>Zn(2+)</name>
        <dbReference type="ChEBI" id="CHEBI:29105"/>
        <label>1</label>
    </ligand>
</feature>
<dbReference type="Proteomes" id="UP001168821">
    <property type="component" value="Unassembled WGS sequence"/>
</dbReference>
<evidence type="ECO:0000256" key="13">
    <source>
        <dbReference type="PIRSR" id="PIRSR000948-1"/>
    </source>
</evidence>
<dbReference type="GO" id="GO:0016798">
    <property type="term" value="F:hydrolase activity, acting on glycosyl bonds"/>
    <property type="evidence" value="ECO:0007669"/>
    <property type="project" value="UniProtKB-KW"/>
</dbReference>
<evidence type="ECO:0000256" key="9">
    <source>
        <dbReference type="ARBA" id="ARBA00023180"/>
    </source>
</evidence>
<feature type="signal peptide" evidence="15">
    <location>
        <begin position="1"/>
        <end position="18"/>
    </location>
</feature>
<keyword evidence="6 12" id="KW-0378">Hydrolase</keyword>
<feature type="binding site" evidence="13">
    <location>
        <position position="297"/>
    </location>
    <ligand>
        <name>Zn(2+)</name>
        <dbReference type="ChEBI" id="CHEBI:29105"/>
        <label>2</label>
    </ligand>
</feature>
<feature type="chain" id="PRO_5041202837" description="Sphingomyelin phosphodiesterase" evidence="15">
    <location>
        <begin position="19"/>
        <end position="596"/>
    </location>
</feature>
<accession>A0AA38HP20</accession>
<comment type="similarity">
    <text evidence="2 12">Belongs to the acid sphingomyelinase family.</text>
</comment>
<keyword evidence="8 14" id="KW-1015">Disulfide bond</keyword>
<keyword evidence="9" id="KW-0325">Glycoprotein</keyword>
<protein>
    <recommendedName>
        <fullName evidence="12">Sphingomyelin phosphodiesterase</fullName>
        <ecNumber evidence="12">3.1.4.12</ecNumber>
    </recommendedName>
</protein>